<dbReference type="PANTHER" id="PTHR43675">
    <property type="entry name" value="ARSENITE METHYLTRANSFERASE"/>
    <property type="match status" value="1"/>
</dbReference>
<dbReference type="STRING" id="1333998.M2A_1271"/>
<keyword evidence="1 4" id="KW-0808">Transferase</keyword>
<name>A0A081B9Q4_9HYPH</name>
<dbReference type="SUPFAM" id="SSF53335">
    <property type="entry name" value="S-adenosyl-L-methionine-dependent methyltransferases"/>
    <property type="match status" value="1"/>
</dbReference>
<dbReference type="EMBL" id="BBIO01000005">
    <property type="protein sequence ID" value="GAK44772.1"/>
    <property type="molecule type" value="Genomic_DNA"/>
</dbReference>
<reference evidence="4 5" key="1">
    <citation type="submission" date="2014-07" db="EMBL/GenBank/DDBJ databases">
        <title>Tepidicaulis marinum gen. nov., sp. nov., a novel marine bacterium denitrifying nitrate to nitrous oxide strictly under microaerobic conditions.</title>
        <authorList>
            <person name="Takeuchi M."/>
            <person name="Yamagishi T."/>
            <person name="Kamagata Y."/>
            <person name="Oshima K."/>
            <person name="Hattori M."/>
            <person name="Katayama T."/>
            <person name="Hanada S."/>
            <person name="Tamaki H."/>
            <person name="Marumo K."/>
            <person name="Maeda H."/>
            <person name="Nedachi M."/>
            <person name="Iwasaki W."/>
            <person name="Suwa Y."/>
            <person name="Sakata S."/>
        </authorList>
    </citation>
    <scope>NUCLEOTIDE SEQUENCE [LARGE SCALE GENOMIC DNA]</scope>
    <source>
        <strain evidence="4 5">MA2</strain>
    </source>
</reference>
<evidence type="ECO:0000313" key="4">
    <source>
        <dbReference type="EMBL" id="GAK44772.1"/>
    </source>
</evidence>
<dbReference type="AlphaFoldDB" id="A0A081B9Q4"/>
<dbReference type="InterPro" id="IPR026669">
    <property type="entry name" value="Arsenite_MeTrfase-like"/>
</dbReference>
<evidence type="ECO:0000256" key="1">
    <source>
        <dbReference type="ARBA" id="ARBA00022679"/>
    </source>
</evidence>
<accession>A0A081B9Q4</accession>
<feature type="domain" description="Methyltransferase type 11" evidence="3">
    <location>
        <begin position="62"/>
        <end position="162"/>
    </location>
</feature>
<dbReference type="InterPro" id="IPR013216">
    <property type="entry name" value="Methyltransf_11"/>
</dbReference>
<dbReference type="InterPro" id="IPR029063">
    <property type="entry name" value="SAM-dependent_MTases_sf"/>
</dbReference>
<dbReference type="eggNOG" id="COG2227">
    <property type="taxonomic scope" value="Bacteria"/>
</dbReference>
<dbReference type="Proteomes" id="UP000028702">
    <property type="component" value="Unassembled WGS sequence"/>
</dbReference>
<evidence type="ECO:0000256" key="2">
    <source>
        <dbReference type="ARBA" id="ARBA00022691"/>
    </source>
</evidence>
<keyword evidence="2" id="KW-0949">S-adenosyl-L-methionine</keyword>
<dbReference type="PANTHER" id="PTHR43675:SF8">
    <property type="entry name" value="ARSENITE METHYLTRANSFERASE"/>
    <property type="match status" value="1"/>
</dbReference>
<dbReference type="GO" id="GO:0008757">
    <property type="term" value="F:S-adenosylmethionine-dependent methyltransferase activity"/>
    <property type="evidence" value="ECO:0007669"/>
    <property type="project" value="InterPro"/>
</dbReference>
<organism evidence="4 5">
    <name type="scientific">Tepidicaulis marinus</name>
    <dbReference type="NCBI Taxonomy" id="1333998"/>
    <lineage>
        <taxon>Bacteria</taxon>
        <taxon>Pseudomonadati</taxon>
        <taxon>Pseudomonadota</taxon>
        <taxon>Alphaproteobacteria</taxon>
        <taxon>Hyphomicrobiales</taxon>
        <taxon>Parvibaculaceae</taxon>
        <taxon>Tepidicaulis</taxon>
    </lineage>
</organism>
<dbReference type="Pfam" id="PF08241">
    <property type="entry name" value="Methyltransf_11"/>
    <property type="match status" value="1"/>
</dbReference>
<evidence type="ECO:0000313" key="5">
    <source>
        <dbReference type="Proteomes" id="UP000028702"/>
    </source>
</evidence>
<evidence type="ECO:0000259" key="3">
    <source>
        <dbReference type="Pfam" id="PF08241"/>
    </source>
</evidence>
<protein>
    <submittedName>
        <fullName evidence="4">Methyltransferase type 11</fullName>
    </submittedName>
</protein>
<proteinExistence type="predicted"/>
<dbReference type="GO" id="GO:0032259">
    <property type="term" value="P:methylation"/>
    <property type="evidence" value="ECO:0007669"/>
    <property type="project" value="UniProtKB-KW"/>
</dbReference>
<gene>
    <name evidence="4" type="ORF">M2A_1271</name>
</gene>
<dbReference type="CDD" id="cd02440">
    <property type="entry name" value="AdoMet_MTases"/>
    <property type="match status" value="1"/>
</dbReference>
<sequence>MNTSTEKATRQGAWETAYAKGQNFVFYPHEEIIRFLARHVRRRTGLDSYKDMMPGAKGARLLDVGCGIGRHLLLSHQMSFDTYGIDLSSKAIDLARDWLKREGMEKTDEQILQGDVRHLPWPEDYFQVALSHGVFDSMPTEIARAGIEDLARVMIKGGLFYCDLVAGNAIEETVESEHEKDTVQSYFDQRKIDLLFEGRFKIVEQALTHRDDVLNGTRMSRWHLILQRT</sequence>
<keyword evidence="5" id="KW-1185">Reference proteome</keyword>
<dbReference type="RefSeq" id="WP_045444627.1">
    <property type="nucleotide sequence ID" value="NZ_BBIO01000005.1"/>
</dbReference>
<comment type="caution">
    <text evidence="4">The sequence shown here is derived from an EMBL/GenBank/DDBJ whole genome shotgun (WGS) entry which is preliminary data.</text>
</comment>
<dbReference type="Gene3D" id="3.40.50.150">
    <property type="entry name" value="Vaccinia Virus protein VP39"/>
    <property type="match status" value="1"/>
</dbReference>
<keyword evidence="4" id="KW-0489">Methyltransferase</keyword>